<dbReference type="PROSITE" id="PS51278">
    <property type="entry name" value="GATASE_TYPE_2"/>
    <property type="match status" value="1"/>
</dbReference>
<dbReference type="RefSeq" id="WP_164261383.1">
    <property type="nucleotide sequence ID" value="NZ_JAAGMK010001028.1"/>
</dbReference>
<evidence type="ECO:0000256" key="6">
    <source>
        <dbReference type="ARBA" id="ARBA00022888"/>
    </source>
</evidence>
<dbReference type="SUPFAM" id="SSF56235">
    <property type="entry name" value="N-terminal nucleophile aminohydrolases (Ntn hydrolases)"/>
    <property type="match status" value="1"/>
</dbReference>
<dbReference type="Pfam" id="PF13537">
    <property type="entry name" value="GATase_7"/>
    <property type="match status" value="1"/>
</dbReference>
<keyword evidence="6" id="KW-0061">Asparagine biosynthesis</keyword>
<keyword evidence="6" id="KW-0028">Amino-acid biosynthesis</keyword>
<evidence type="ECO:0000256" key="4">
    <source>
        <dbReference type="ARBA" id="ARBA00022741"/>
    </source>
</evidence>
<dbReference type="Pfam" id="PF00733">
    <property type="entry name" value="Asn_synthase"/>
    <property type="match status" value="1"/>
</dbReference>
<dbReference type="PANTHER" id="PTHR43284">
    <property type="entry name" value="ASPARAGINE SYNTHETASE (GLUTAMINE-HYDROLYZING)"/>
    <property type="match status" value="1"/>
</dbReference>
<evidence type="ECO:0000256" key="1">
    <source>
        <dbReference type="ARBA" id="ARBA00005187"/>
    </source>
</evidence>
<dbReference type="GO" id="GO:0004066">
    <property type="term" value="F:asparagine synthase (glutamine-hydrolyzing) activity"/>
    <property type="evidence" value="ECO:0007669"/>
    <property type="project" value="UniProtKB-EC"/>
</dbReference>
<comment type="catalytic activity">
    <reaction evidence="8">
        <text>L-aspartate + L-glutamine + ATP + H2O = L-asparagine + L-glutamate + AMP + diphosphate + H(+)</text>
        <dbReference type="Rhea" id="RHEA:12228"/>
        <dbReference type="ChEBI" id="CHEBI:15377"/>
        <dbReference type="ChEBI" id="CHEBI:15378"/>
        <dbReference type="ChEBI" id="CHEBI:29985"/>
        <dbReference type="ChEBI" id="CHEBI:29991"/>
        <dbReference type="ChEBI" id="CHEBI:30616"/>
        <dbReference type="ChEBI" id="CHEBI:33019"/>
        <dbReference type="ChEBI" id="CHEBI:58048"/>
        <dbReference type="ChEBI" id="CHEBI:58359"/>
        <dbReference type="ChEBI" id="CHEBI:456215"/>
        <dbReference type="EC" id="6.3.5.4"/>
    </reaction>
</comment>
<evidence type="ECO:0000256" key="8">
    <source>
        <dbReference type="ARBA" id="ARBA00048741"/>
    </source>
</evidence>
<evidence type="ECO:0000256" key="5">
    <source>
        <dbReference type="ARBA" id="ARBA00022840"/>
    </source>
</evidence>
<dbReference type="Gene3D" id="3.40.50.620">
    <property type="entry name" value="HUPs"/>
    <property type="match status" value="1"/>
</dbReference>
<dbReference type="InterPro" id="IPR017932">
    <property type="entry name" value="GATase_2_dom"/>
</dbReference>
<evidence type="ECO:0000256" key="7">
    <source>
        <dbReference type="ARBA" id="ARBA00022962"/>
    </source>
</evidence>
<keyword evidence="10" id="KW-0436">Ligase</keyword>
<dbReference type="Gene3D" id="3.60.20.10">
    <property type="entry name" value="Glutamine Phosphoribosylpyrophosphate, subunit 1, domain 1"/>
    <property type="match status" value="1"/>
</dbReference>
<evidence type="ECO:0000256" key="3">
    <source>
        <dbReference type="ARBA" id="ARBA00012737"/>
    </source>
</evidence>
<evidence type="ECO:0000259" key="9">
    <source>
        <dbReference type="PROSITE" id="PS51278"/>
    </source>
</evidence>
<dbReference type="InterPro" id="IPR006426">
    <property type="entry name" value="Asn_synth_AEB"/>
</dbReference>
<comment type="caution">
    <text evidence="10">The sequence shown here is derived from an EMBL/GenBank/DDBJ whole genome shotgun (WGS) entry which is preliminary data.</text>
</comment>
<gene>
    <name evidence="10" type="primary">asnB</name>
    <name evidence="10" type="ORF">G3I43_36400</name>
</gene>
<dbReference type="NCBIfam" id="TIGR01536">
    <property type="entry name" value="asn_synth_AEB"/>
    <property type="match status" value="1"/>
</dbReference>
<dbReference type="CDD" id="cd01991">
    <property type="entry name" value="Asn_synthase_B_C"/>
    <property type="match status" value="1"/>
</dbReference>
<dbReference type="InterPro" id="IPR033738">
    <property type="entry name" value="AsnB_N"/>
</dbReference>
<dbReference type="GO" id="GO:0006529">
    <property type="term" value="P:asparagine biosynthetic process"/>
    <property type="evidence" value="ECO:0007669"/>
    <property type="project" value="UniProtKB-KW"/>
</dbReference>
<name>A0A6G3T2T8_STRAQ</name>
<dbReference type="InterPro" id="IPR001962">
    <property type="entry name" value="Asn_synthase"/>
</dbReference>
<accession>A0A6G3T2T8</accession>
<keyword evidence="4" id="KW-0547">Nucleotide-binding</keyword>
<evidence type="ECO:0000313" key="10">
    <source>
        <dbReference type="EMBL" id="NEB89596.1"/>
    </source>
</evidence>
<keyword evidence="5" id="KW-0067">ATP-binding</keyword>
<dbReference type="InterPro" id="IPR029055">
    <property type="entry name" value="Ntn_hydrolases_N"/>
</dbReference>
<dbReference type="AlphaFoldDB" id="A0A6G3T2T8"/>
<sequence length="722" mass="80718">MCGLAGFARLDGQDLGPEFDALLSNFADLLHHRGPDERELLRSGPVGLAFTRLSLVNPQDGTQPLVSDDGNLVLIANGEVYNHKELAAGLPSDVRLKTGSDCEVLLYLYRRHGLDFLRDVRGMFAIVLWDRARGQLVLARDRFGIKPLYYHRTDQRIVMSSEIKALFADPTTPRRFAWDRALSVPLAAAAPRFSPEQMCTWFEGVESVPAATVLRVDLRDGRTTEHRYWELPTEADESTSAEGFIERYGDLLEESVQDCATADTELGLFLSGGIDSSIVLALARKRAEGLHTFTALSGGTRDNGDAEHSSWLARQWGIPNHQVLFEPGLTPTPEQWRRLVWLTESPLVGPEVYYKHELHRFARQARPELRGMLLGAASDEFNGGYSDGMGDDWPGFLAGLREMNRTTSLDRMPGLRYWWGEGEAFLSDDALHSPGAERDTDLYASYVLSEYRKVQQYNVWHEDRTAAGSGVEARVPFLDHRIVELTASIPERLRPRLLWDKRILRDAVGSRVPRRIAERTKVPFFYGNGTHHAYSMLVRLMNENGRELVEQALAAPGADAFLDADRIRRRLNDFAQGRSDSPSVELLMRIVNMGLLAEMVTSAPRLESMDAGTPRTELRVHGDPVADTRELFEPGRNHDLNAVPVSADGLLMLSHADGDQYLVNDGQIEFVLDPDSPIVRVLERIDGTSTLATVLREAGVELKAVEEELDTLVDQRLVLFAA</sequence>
<proteinExistence type="inferred from homology"/>
<reference evidence="10" key="1">
    <citation type="submission" date="2020-01" db="EMBL/GenBank/DDBJ databases">
        <title>Insect and environment-associated Actinomycetes.</title>
        <authorList>
            <person name="Currrie C."/>
            <person name="Chevrette M."/>
            <person name="Carlson C."/>
            <person name="Stubbendieck R."/>
            <person name="Wendt-Pienkowski E."/>
        </authorList>
    </citation>
    <scope>NUCLEOTIDE SEQUENCE</scope>
    <source>
        <strain evidence="10">SID505</strain>
    </source>
</reference>
<dbReference type="CDD" id="cd00712">
    <property type="entry name" value="AsnB"/>
    <property type="match status" value="1"/>
</dbReference>
<dbReference type="SUPFAM" id="SSF52402">
    <property type="entry name" value="Adenine nucleotide alpha hydrolases-like"/>
    <property type="match status" value="1"/>
</dbReference>
<dbReference type="EC" id="6.3.5.4" evidence="3"/>
<comment type="similarity">
    <text evidence="2">Belongs to the asparagine synthetase family.</text>
</comment>
<dbReference type="EMBL" id="JAAGMK010001028">
    <property type="protein sequence ID" value="NEB89596.1"/>
    <property type="molecule type" value="Genomic_DNA"/>
</dbReference>
<comment type="pathway">
    <text evidence="1">Amino-acid biosynthesis; L-asparagine biosynthesis; L-asparagine from L-aspartate (L-Gln route): step 1/1.</text>
</comment>
<evidence type="ECO:0000256" key="2">
    <source>
        <dbReference type="ARBA" id="ARBA00005752"/>
    </source>
</evidence>
<dbReference type="GO" id="GO:0005829">
    <property type="term" value="C:cytosol"/>
    <property type="evidence" value="ECO:0007669"/>
    <property type="project" value="TreeGrafter"/>
</dbReference>
<dbReference type="GO" id="GO:0005524">
    <property type="term" value="F:ATP binding"/>
    <property type="evidence" value="ECO:0007669"/>
    <property type="project" value="UniProtKB-KW"/>
</dbReference>
<dbReference type="InterPro" id="IPR014729">
    <property type="entry name" value="Rossmann-like_a/b/a_fold"/>
</dbReference>
<dbReference type="PANTHER" id="PTHR43284:SF1">
    <property type="entry name" value="ASPARAGINE SYNTHETASE"/>
    <property type="match status" value="1"/>
</dbReference>
<protein>
    <recommendedName>
        <fullName evidence="3">asparagine synthase (glutamine-hydrolyzing)</fullName>
        <ecNumber evidence="3">6.3.5.4</ecNumber>
    </recommendedName>
</protein>
<feature type="domain" description="Glutamine amidotransferase type-2" evidence="9">
    <location>
        <begin position="2"/>
        <end position="219"/>
    </location>
</feature>
<dbReference type="InterPro" id="IPR051786">
    <property type="entry name" value="ASN_synthetase/amidase"/>
</dbReference>
<keyword evidence="7" id="KW-0315">Glutamine amidotransferase</keyword>
<organism evidence="10">
    <name type="scientific">Streptomyces anulatus</name>
    <name type="common">Streptomyces chrysomallus</name>
    <dbReference type="NCBI Taxonomy" id="1892"/>
    <lineage>
        <taxon>Bacteria</taxon>
        <taxon>Bacillati</taxon>
        <taxon>Actinomycetota</taxon>
        <taxon>Actinomycetes</taxon>
        <taxon>Kitasatosporales</taxon>
        <taxon>Streptomycetaceae</taxon>
        <taxon>Streptomyces</taxon>
    </lineage>
</organism>